<dbReference type="EMBL" id="KI913137">
    <property type="protein sequence ID" value="ETV76310.1"/>
    <property type="molecule type" value="Genomic_DNA"/>
</dbReference>
<dbReference type="RefSeq" id="XP_009834435.1">
    <property type="nucleotide sequence ID" value="XM_009836133.1"/>
</dbReference>
<dbReference type="GeneID" id="20811771"/>
<protein>
    <submittedName>
        <fullName evidence="1">Uncharacterized protein</fullName>
    </submittedName>
</protein>
<dbReference type="VEuPathDB" id="FungiDB:H257_09775"/>
<proteinExistence type="predicted"/>
<reference evidence="1" key="1">
    <citation type="submission" date="2013-12" db="EMBL/GenBank/DDBJ databases">
        <title>The Genome Sequence of Aphanomyces astaci APO3.</title>
        <authorList>
            <consortium name="The Broad Institute Genomics Platform"/>
            <person name="Russ C."/>
            <person name="Tyler B."/>
            <person name="van West P."/>
            <person name="Dieguez-Uribeondo J."/>
            <person name="Young S.K."/>
            <person name="Zeng Q."/>
            <person name="Gargeya S."/>
            <person name="Fitzgerald M."/>
            <person name="Abouelleil A."/>
            <person name="Alvarado L."/>
            <person name="Chapman S.B."/>
            <person name="Gainer-Dewar J."/>
            <person name="Goldberg J."/>
            <person name="Griggs A."/>
            <person name="Gujja S."/>
            <person name="Hansen M."/>
            <person name="Howarth C."/>
            <person name="Imamovic A."/>
            <person name="Ireland A."/>
            <person name="Larimer J."/>
            <person name="McCowan C."/>
            <person name="Murphy C."/>
            <person name="Pearson M."/>
            <person name="Poon T.W."/>
            <person name="Priest M."/>
            <person name="Roberts A."/>
            <person name="Saif S."/>
            <person name="Shea T."/>
            <person name="Sykes S."/>
            <person name="Wortman J."/>
            <person name="Nusbaum C."/>
            <person name="Birren B."/>
        </authorList>
    </citation>
    <scope>NUCLEOTIDE SEQUENCE [LARGE SCALE GENOMIC DNA]</scope>
    <source>
        <strain evidence="1">APO3</strain>
    </source>
</reference>
<evidence type="ECO:0000313" key="1">
    <source>
        <dbReference type="EMBL" id="ETV76310.1"/>
    </source>
</evidence>
<dbReference type="AlphaFoldDB" id="W4G9F4"/>
<sequence>MLTILASMHSDQALFKLCNAIEAWNDDAEDMDDAWEILSSSNGPRQTPGSGAYI</sequence>
<organism evidence="1">
    <name type="scientific">Aphanomyces astaci</name>
    <name type="common">Crayfish plague agent</name>
    <dbReference type="NCBI Taxonomy" id="112090"/>
    <lineage>
        <taxon>Eukaryota</taxon>
        <taxon>Sar</taxon>
        <taxon>Stramenopiles</taxon>
        <taxon>Oomycota</taxon>
        <taxon>Saprolegniomycetes</taxon>
        <taxon>Saprolegniales</taxon>
        <taxon>Verrucalvaceae</taxon>
        <taxon>Aphanomyces</taxon>
    </lineage>
</organism>
<name>W4G9F4_APHAT</name>
<accession>W4G9F4</accession>
<gene>
    <name evidence="1" type="ORF">H257_09775</name>
</gene>